<evidence type="ECO:0000256" key="1">
    <source>
        <dbReference type="ARBA" id="ARBA00006709"/>
    </source>
</evidence>
<dbReference type="SUPFAM" id="SSF103486">
    <property type="entry name" value="V-type ATP synthase subunit C"/>
    <property type="match status" value="1"/>
</dbReference>
<dbReference type="EMBL" id="QMQA01000002">
    <property type="protein sequence ID" value="RLE15494.1"/>
    <property type="molecule type" value="Genomic_DNA"/>
</dbReference>
<dbReference type="AlphaFoldDB" id="A0A662DI45"/>
<protein>
    <recommendedName>
        <fullName evidence="6">V-type ATP synthase subunit C</fullName>
    </recommendedName>
</protein>
<keyword evidence="2" id="KW-0813">Transport</keyword>
<evidence type="ECO:0000256" key="2">
    <source>
        <dbReference type="ARBA" id="ARBA00022448"/>
    </source>
</evidence>
<dbReference type="Gene3D" id="1.20.1690.10">
    <property type="entry name" value="V-type ATP synthase subunit C domain"/>
    <property type="match status" value="2"/>
</dbReference>
<dbReference type="InterPro" id="IPR050873">
    <property type="entry name" value="V-ATPase_V0D/AC39_subunit"/>
</dbReference>
<proteinExistence type="inferred from homology"/>
<dbReference type="InterPro" id="IPR036079">
    <property type="entry name" value="ATPase_csu/dsu_sf"/>
</dbReference>
<sequence length="337" mass="39866">MDYLQITTKDNRYVYTTGRIRGLEKYLLKSADFARIKETKDLRESFQNLHRFYPYSESMKVCTHPEDFEKGLEEEWKKTYLELISFVPEPDLVKLFWLEQDFHNMKVLFKLHLQKKVPEEIDKVEHLSTSGTLNPDILSRAITKGDFFSLPSFFKDIINQIMDTIEKGISAKEIDVFLDKVYFQKFSLELEKYKDDFLIELGKKIIDSLNIKNFLRVKLWKREDEKKLLEDFIIDGGNIEKEIMIQLAGEPLDSLVGAIKRTEYVPVFQKALEEWKQSRSLFSLDKSLEEIVLAFTHKGFYITFGREPLVNYILLKKKEIRDLRFILRAKKAGISSW</sequence>
<evidence type="ECO:0000313" key="4">
    <source>
        <dbReference type="EMBL" id="RLE15494.1"/>
    </source>
</evidence>
<evidence type="ECO:0008006" key="6">
    <source>
        <dbReference type="Google" id="ProtNLM"/>
    </source>
</evidence>
<reference evidence="4 5" key="1">
    <citation type="submission" date="2018-06" db="EMBL/GenBank/DDBJ databases">
        <title>Extensive metabolic versatility and redundancy in microbially diverse, dynamic hydrothermal sediments.</title>
        <authorList>
            <person name="Dombrowski N."/>
            <person name="Teske A."/>
            <person name="Baker B.J."/>
        </authorList>
    </citation>
    <scope>NUCLEOTIDE SEQUENCE [LARGE SCALE GENOMIC DNA]</scope>
    <source>
        <strain evidence="4">B3_G15</strain>
    </source>
</reference>
<dbReference type="Gene3D" id="1.10.132.50">
    <property type="entry name" value="ATP synthase (C/AC39) subunit, domain 3"/>
    <property type="match status" value="1"/>
</dbReference>
<evidence type="ECO:0000313" key="5">
    <source>
        <dbReference type="Proteomes" id="UP000280417"/>
    </source>
</evidence>
<keyword evidence="3" id="KW-0406">Ion transport</keyword>
<dbReference type="InterPro" id="IPR044911">
    <property type="entry name" value="V-type_ATPase_csu/dsu_dom_3"/>
</dbReference>
<dbReference type="GO" id="GO:0046961">
    <property type="term" value="F:proton-transporting ATPase activity, rotational mechanism"/>
    <property type="evidence" value="ECO:0007669"/>
    <property type="project" value="InterPro"/>
</dbReference>
<accession>A0A662DI45</accession>
<dbReference type="InterPro" id="IPR035067">
    <property type="entry name" value="V-type_ATPase_csu/dsu"/>
</dbReference>
<dbReference type="Proteomes" id="UP000280417">
    <property type="component" value="Unassembled WGS sequence"/>
</dbReference>
<evidence type="ECO:0000256" key="3">
    <source>
        <dbReference type="ARBA" id="ARBA00023065"/>
    </source>
</evidence>
<dbReference type="PANTHER" id="PTHR38682">
    <property type="entry name" value="V-TYPE ATP SYNTHASE SUBUNIT C"/>
    <property type="match status" value="1"/>
</dbReference>
<dbReference type="Pfam" id="PF01992">
    <property type="entry name" value="vATP-synt_AC39"/>
    <property type="match status" value="1"/>
</dbReference>
<gene>
    <name evidence="4" type="ORF">DRJ04_00200</name>
</gene>
<dbReference type="PANTHER" id="PTHR38682:SF1">
    <property type="entry name" value="V-TYPE ATP SYNTHASE SUBUNIT C"/>
    <property type="match status" value="1"/>
</dbReference>
<comment type="similarity">
    <text evidence="1">Belongs to the V-ATPase V0D/AC39 subunit family.</text>
</comment>
<comment type="caution">
    <text evidence="4">The sequence shown here is derived from an EMBL/GenBank/DDBJ whole genome shotgun (WGS) entry which is preliminary data.</text>
</comment>
<name>A0A662DI45_UNCAE</name>
<dbReference type="InterPro" id="IPR002843">
    <property type="entry name" value="ATPase_V0-cplx_csu/dsu"/>
</dbReference>
<organism evidence="4 5">
    <name type="scientific">Aerophobetes bacterium</name>
    <dbReference type="NCBI Taxonomy" id="2030807"/>
    <lineage>
        <taxon>Bacteria</taxon>
        <taxon>Candidatus Aerophobota</taxon>
    </lineage>
</organism>